<organism evidence="1 2">
    <name type="scientific">Candidatus Enterovibrio escicola</name>
    <dbReference type="NCBI Taxonomy" id="1927127"/>
    <lineage>
        <taxon>Bacteria</taxon>
        <taxon>Pseudomonadati</taxon>
        <taxon>Pseudomonadota</taxon>
        <taxon>Gammaproteobacteria</taxon>
        <taxon>Vibrionales</taxon>
        <taxon>Vibrionaceae</taxon>
        <taxon>Enterovibrio</taxon>
    </lineage>
</organism>
<dbReference type="AlphaFoldDB" id="A0A2A5T4C3"/>
<name>A0A2A5T4C3_9GAMM</name>
<reference evidence="2" key="1">
    <citation type="submission" date="2017-04" db="EMBL/GenBank/DDBJ databases">
        <title>Genome evolution of the luminous symbionts of deep sea anglerfish.</title>
        <authorList>
            <person name="Hendry T.A."/>
        </authorList>
    </citation>
    <scope>NUCLEOTIDE SEQUENCE [LARGE SCALE GENOMIC DNA]</scope>
</reference>
<proteinExistence type="predicted"/>
<protein>
    <submittedName>
        <fullName evidence="1">Uncharacterized protein</fullName>
    </submittedName>
</protein>
<dbReference type="EMBL" id="NBYY01000012">
    <property type="protein sequence ID" value="PCS23017.1"/>
    <property type="molecule type" value="Genomic_DNA"/>
</dbReference>
<evidence type="ECO:0000313" key="1">
    <source>
        <dbReference type="EMBL" id="PCS23017.1"/>
    </source>
</evidence>
<dbReference type="Proteomes" id="UP000219020">
    <property type="component" value="Unassembled WGS sequence"/>
</dbReference>
<sequence>MKVNRKHVNTARRSGVSGAKLHLAIDVFTHEVIAVVMSHSFYGGQ</sequence>
<accession>A0A2A5T4C3</accession>
<gene>
    <name evidence="1" type="ORF">BTN49_1345</name>
</gene>
<comment type="caution">
    <text evidence="1">The sequence shown here is derived from an EMBL/GenBank/DDBJ whole genome shotgun (WGS) entry which is preliminary data.</text>
</comment>
<keyword evidence="2" id="KW-1185">Reference proteome</keyword>
<evidence type="ECO:0000313" key="2">
    <source>
        <dbReference type="Proteomes" id="UP000219020"/>
    </source>
</evidence>